<comment type="caution">
    <text evidence="3">The sequence shown here is derived from an EMBL/GenBank/DDBJ whole genome shotgun (WGS) entry which is preliminary data.</text>
</comment>
<dbReference type="Proteomes" id="UP001596528">
    <property type="component" value="Unassembled WGS sequence"/>
</dbReference>
<dbReference type="EMBL" id="JBHTGQ010000002">
    <property type="protein sequence ID" value="MFC7748604.1"/>
    <property type="molecule type" value="Genomic_DNA"/>
</dbReference>
<dbReference type="InterPro" id="IPR001310">
    <property type="entry name" value="Histidine_triad_HIT"/>
</dbReference>
<accession>A0ABW2UXK5</accession>
<protein>
    <submittedName>
        <fullName evidence="3">Histidine triad nucleotide-binding protein</fullName>
    </submittedName>
</protein>
<evidence type="ECO:0000313" key="4">
    <source>
        <dbReference type="Proteomes" id="UP001596528"/>
    </source>
</evidence>
<sequence>MDVATDCIFCKIVSGDIPSTKVYENDDVLAFRDIQPQAPVHILIIPKKHIPTWNDLTPEDGRIVAEIAKAAQIVAREQNVADSGYRLVNNCNKDGGQVVYHLHVHLLGGEKLAGLNPKG</sequence>
<keyword evidence="4" id="KW-1185">Reference proteome</keyword>
<dbReference type="PANTHER" id="PTHR23089">
    <property type="entry name" value="HISTIDINE TRIAD HIT PROTEIN"/>
    <property type="match status" value="1"/>
</dbReference>
<reference evidence="4" key="1">
    <citation type="journal article" date="2019" name="Int. J. Syst. Evol. Microbiol.">
        <title>The Global Catalogue of Microorganisms (GCM) 10K type strain sequencing project: providing services to taxonomists for standard genome sequencing and annotation.</title>
        <authorList>
            <consortium name="The Broad Institute Genomics Platform"/>
            <consortium name="The Broad Institute Genome Sequencing Center for Infectious Disease"/>
            <person name="Wu L."/>
            <person name="Ma J."/>
        </authorList>
    </citation>
    <scope>NUCLEOTIDE SEQUENCE [LARGE SCALE GENOMIC DNA]</scope>
    <source>
        <strain evidence="4">JCM 18657</strain>
    </source>
</reference>
<proteinExistence type="predicted"/>
<dbReference type="InterPro" id="IPR036265">
    <property type="entry name" value="HIT-like_sf"/>
</dbReference>
<dbReference type="Pfam" id="PF01230">
    <property type="entry name" value="HIT"/>
    <property type="match status" value="1"/>
</dbReference>
<dbReference type="Gene3D" id="3.30.428.10">
    <property type="entry name" value="HIT-like"/>
    <property type="match status" value="1"/>
</dbReference>
<dbReference type="InterPro" id="IPR019808">
    <property type="entry name" value="Histidine_triad_CS"/>
</dbReference>
<organism evidence="3 4">
    <name type="scientific">Paenibacillus thermoaerophilus</name>
    <dbReference type="NCBI Taxonomy" id="1215385"/>
    <lineage>
        <taxon>Bacteria</taxon>
        <taxon>Bacillati</taxon>
        <taxon>Bacillota</taxon>
        <taxon>Bacilli</taxon>
        <taxon>Bacillales</taxon>
        <taxon>Paenibacillaceae</taxon>
        <taxon>Paenibacillus</taxon>
    </lineage>
</organism>
<dbReference type="PROSITE" id="PS51084">
    <property type="entry name" value="HIT_2"/>
    <property type="match status" value="1"/>
</dbReference>
<dbReference type="InterPro" id="IPR011146">
    <property type="entry name" value="HIT-like"/>
</dbReference>
<gene>
    <name evidence="3" type="ORF">ACFQWB_01415</name>
</gene>
<feature type="domain" description="HIT" evidence="2">
    <location>
        <begin position="8"/>
        <end position="119"/>
    </location>
</feature>
<feature type="short sequence motif" description="Histidine triad motif" evidence="1">
    <location>
        <begin position="101"/>
        <end position="105"/>
    </location>
</feature>
<dbReference type="PRINTS" id="PR00332">
    <property type="entry name" value="HISTRIAD"/>
</dbReference>
<evidence type="ECO:0000256" key="1">
    <source>
        <dbReference type="PROSITE-ProRule" id="PRU00464"/>
    </source>
</evidence>
<dbReference type="CDD" id="cd01276">
    <property type="entry name" value="PKCI_related"/>
    <property type="match status" value="1"/>
</dbReference>
<dbReference type="PROSITE" id="PS00892">
    <property type="entry name" value="HIT_1"/>
    <property type="match status" value="1"/>
</dbReference>
<dbReference type="SUPFAM" id="SSF54197">
    <property type="entry name" value="HIT-like"/>
    <property type="match status" value="1"/>
</dbReference>
<evidence type="ECO:0000259" key="2">
    <source>
        <dbReference type="PROSITE" id="PS51084"/>
    </source>
</evidence>
<name>A0ABW2UXK5_9BACL</name>
<evidence type="ECO:0000313" key="3">
    <source>
        <dbReference type="EMBL" id="MFC7748604.1"/>
    </source>
</evidence>